<organism evidence="1 2">
    <name type="scientific">Pseudomonas fluorescens</name>
    <dbReference type="NCBI Taxonomy" id="294"/>
    <lineage>
        <taxon>Bacteria</taxon>
        <taxon>Pseudomonadati</taxon>
        <taxon>Pseudomonadota</taxon>
        <taxon>Gammaproteobacteria</taxon>
        <taxon>Pseudomonadales</taxon>
        <taxon>Pseudomonadaceae</taxon>
        <taxon>Pseudomonas</taxon>
    </lineage>
</organism>
<evidence type="ECO:0000313" key="2">
    <source>
        <dbReference type="Proteomes" id="UP000050349"/>
    </source>
</evidence>
<name>A0A0N8NXC6_PSEFL</name>
<dbReference type="Proteomes" id="UP000050349">
    <property type="component" value="Unassembled WGS sequence"/>
</dbReference>
<evidence type="ECO:0000313" key="1">
    <source>
        <dbReference type="EMBL" id="KPU59825.1"/>
    </source>
</evidence>
<dbReference type="AlphaFoldDB" id="A0A0N8NXC6"/>
<reference evidence="1 2" key="1">
    <citation type="submission" date="2015-09" db="EMBL/GenBank/DDBJ databases">
        <authorList>
            <consortium name="Swine Surveillance"/>
        </authorList>
    </citation>
    <scope>NUCLEOTIDE SEQUENCE [LARGE SCALE GENOMIC DNA]</scope>
    <source>
        <strain evidence="1 2">S613</strain>
    </source>
</reference>
<comment type="caution">
    <text evidence="1">The sequence shown here is derived from an EMBL/GenBank/DDBJ whole genome shotgun (WGS) entry which is preliminary data.</text>
</comment>
<protein>
    <submittedName>
        <fullName evidence="1">Uncharacterized protein</fullName>
    </submittedName>
</protein>
<sequence length="44" mass="5474">MQKYLIRTNEFFLSLFCFYRCFYSARHCNRGSIEHEHNYYQSGL</sequence>
<dbReference type="EMBL" id="LJXB01000074">
    <property type="protein sequence ID" value="KPU59825.1"/>
    <property type="molecule type" value="Genomic_DNA"/>
</dbReference>
<proteinExistence type="predicted"/>
<gene>
    <name evidence="1" type="ORF">AN403_3675</name>
</gene>
<accession>A0A0N8NXC6</accession>